<comment type="caution">
    <text evidence="2">The sequence shown here is derived from an EMBL/GenBank/DDBJ whole genome shotgun (WGS) entry which is preliminary data.</text>
</comment>
<accession>A0ABU4L5M8</accession>
<gene>
    <name evidence="2" type="ORF">PV517_18105</name>
</gene>
<sequence length="285" mass="32202">MKIALDPYMIRHIPLLELPAVVAELGYEWIELSPREDFIPFFRHPRVDDATVRRFRKALDSAGVGISSLLPLFRWSGPDEDARQAAVRYWKRSIQICADLGVDSMISEFNGRPEDPDRSEAQFWKSLDELLPVFEREGVKLALEPHPDDFIEDGHDAVNLIRGINHPHVGFLYCAPHTFHIGDDAPGIIEHAGDLLTHVHLADVLNHTASSGNRYIVNPPGSAARVHQHLDIGQGEVDFDELFRALRANGFDGTLTSCVFAWEDRAKESSVFMRKKIDEYLASWS</sequence>
<dbReference type="Proteomes" id="UP001271723">
    <property type="component" value="Unassembled WGS sequence"/>
</dbReference>
<proteinExistence type="predicted"/>
<dbReference type="GO" id="GO:0016853">
    <property type="term" value="F:isomerase activity"/>
    <property type="evidence" value="ECO:0007669"/>
    <property type="project" value="UniProtKB-KW"/>
</dbReference>
<dbReference type="PANTHER" id="PTHR12110">
    <property type="entry name" value="HYDROXYPYRUVATE ISOMERASE"/>
    <property type="match status" value="1"/>
</dbReference>
<evidence type="ECO:0000259" key="1">
    <source>
        <dbReference type="Pfam" id="PF01261"/>
    </source>
</evidence>
<dbReference type="Pfam" id="PF01261">
    <property type="entry name" value="AP_endonuc_2"/>
    <property type="match status" value="1"/>
</dbReference>
<evidence type="ECO:0000313" key="2">
    <source>
        <dbReference type="EMBL" id="MDX2910605.1"/>
    </source>
</evidence>
<dbReference type="EMBL" id="JARAVY010000006">
    <property type="protein sequence ID" value="MDX2910605.1"/>
    <property type="molecule type" value="Genomic_DNA"/>
</dbReference>
<dbReference type="InterPro" id="IPR036237">
    <property type="entry name" value="Xyl_isomerase-like_sf"/>
</dbReference>
<organism evidence="2 3">
    <name type="scientific">Streptomyces griseiscabiei</name>
    <dbReference type="NCBI Taxonomy" id="2993540"/>
    <lineage>
        <taxon>Bacteria</taxon>
        <taxon>Bacillati</taxon>
        <taxon>Actinomycetota</taxon>
        <taxon>Actinomycetes</taxon>
        <taxon>Kitasatosporales</taxon>
        <taxon>Streptomycetaceae</taxon>
        <taxon>Streptomyces</taxon>
    </lineage>
</organism>
<keyword evidence="3" id="KW-1185">Reference proteome</keyword>
<reference evidence="2 3" key="1">
    <citation type="journal article" date="2023" name="Microb. Genom.">
        <title>Mesoterricola silvestris gen. nov., sp. nov., Mesoterricola sediminis sp. nov., Geothrix oryzae sp. nov., Geothrix edaphica sp. nov., Geothrix rubra sp. nov., and Geothrix limicola sp. nov., six novel members of Acidobacteriota isolated from soils.</title>
        <authorList>
            <person name="Weisberg A.J."/>
            <person name="Pearce E."/>
            <person name="Kramer C.G."/>
            <person name="Chang J.H."/>
            <person name="Clarke C.R."/>
        </authorList>
    </citation>
    <scope>NUCLEOTIDE SEQUENCE [LARGE SCALE GENOMIC DNA]</scope>
    <source>
        <strain evidence="2 3">NRRL_B-2795</strain>
    </source>
</reference>
<dbReference type="InterPro" id="IPR050312">
    <property type="entry name" value="IolE/XylAMocC-like"/>
</dbReference>
<dbReference type="RefSeq" id="WP_086751438.1">
    <property type="nucleotide sequence ID" value="NZ_JAGJBZ010000002.1"/>
</dbReference>
<evidence type="ECO:0000313" key="3">
    <source>
        <dbReference type="Proteomes" id="UP001271723"/>
    </source>
</evidence>
<dbReference type="InterPro" id="IPR013022">
    <property type="entry name" value="Xyl_isomerase-like_TIM-brl"/>
</dbReference>
<dbReference type="SUPFAM" id="SSF51658">
    <property type="entry name" value="Xylose isomerase-like"/>
    <property type="match status" value="1"/>
</dbReference>
<keyword evidence="2" id="KW-0413">Isomerase</keyword>
<feature type="domain" description="Xylose isomerase-like TIM barrel" evidence="1">
    <location>
        <begin position="20"/>
        <end position="275"/>
    </location>
</feature>
<name>A0ABU4L5M8_9ACTN</name>
<protein>
    <submittedName>
        <fullName evidence="2">Sugar phosphate isomerase/epimerase</fullName>
    </submittedName>
</protein>
<dbReference type="Gene3D" id="3.20.20.150">
    <property type="entry name" value="Divalent-metal-dependent TIM barrel enzymes"/>
    <property type="match status" value="1"/>
</dbReference>
<dbReference type="PANTHER" id="PTHR12110:SF21">
    <property type="entry name" value="XYLOSE ISOMERASE-LIKE TIM BARREL DOMAIN-CONTAINING PROTEIN"/>
    <property type="match status" value="1"/>
</dbReference>